<sequence>MWLGWGQGLAVYVSSPTRTASRHREEQQCATLPFHLSSEFCHLSCLTALHCNALPFRVPTSVIGRGFGEDVVRSLARADSRSGSLFEAGDLRPWPDGGVGGDSVGGARDRTADAEEEQSMLGADDHHDRAQLIDFFVWPCGAWSMRRSDLLIYGARHFELGLREAASFCFAR</sequence>
<keyword evidence="3" id="KW-1185">Reference proteome</keyword>
<accession>A0AAQ3Q2Z7</accession>
<evidence type="ECO:0000313" key="3">
    <source>
        <dbReference type="Proteomes" id="UP001327560"/>
    </source>
</evidence>
<evidence type="ECO:0000313" key="2">
    <source>
        <dbReference type="EMBL" id="WOK96465.1"/>
    </source>
</evidence>
<proteinExistence type="predicted"/>
<dbReference type="EMBL" id="CP136891">
    <property type="protein sequence ID" value="WOK96465.1"/>
    <property type="molecule type" value="Genomic_DNA"/>
</dbReference>
<evidence type="ECO:0000256" key="1">
    <source>
        <dbReference type="SAM" id="MobiDB-lite"/>
    </source>
</evidence>
<organism evidence="2 3">
    <name type="scientific">Canna indica</name>
    <name type="common">Indian-shot</name>
    <dbReference type="NCBI Taxonomy" id="4628"/>
    <lineage>
        <taxon>Eukaryota</taxon>
        <taxon>Viridiplantae</taxon>
        <taxon>Streptophyta</taxon>
        <taxon>Embryophyta</taxon>
        <taxon>Tracheophyta</taxon>
        <taxon>Spermatophyta</taxon>
        <taxon>Magnoliopsida</taxon>
        <taxon>Liliopsida</taxon>
        <taxon>Zingiberales</taxon>
        <taxon>Cannaceae</taxon>
        <taxon>Canna</taxon>
    </lineage>
</organism>
<dbReference type="Proteomes" id="UP001327560">
    <property type="component" value="Chromosome 2"/>
</dbReference>
<name>A0AAQ3Q2Z7_9LILI</name>
<reference evidence="2 3" key="1">
    <citation type="submission" date="2023-10" db="EMBL/GenBank/DDBJ databases">
        <title>Chromosome-scale genome assembly provides insights into flower coloration mechanisms of Canna indica.</title>
        <authorList>
            <person name="Li C."/>
        </authorList>
    </citation>
    <scope>NUCLEOTIDE SEQUENCE [LARGE SCALE GENOMIC DNA]</scope>
    <source>
        <tissue evidence="2">Flower</tissue>
    </source>
</reference>
<dbReference type="AlphaFoldDB" id="A0AAQ3Q2Z7"/>
<feature type="region of interest" description="Disordered" evidence="1">
    <location>
        <begin position="94"/>
        <end position="117"/>
    </location>
</feature>
<protein>
    <submittedName>
        <fullName evidence="2">Uncharacterized protein</fullName>
    </submittedName>
</protein>
<gene>
    <name evidence="2" type="ORF">Cni_G05172</name>
</gene>